<evidence type="ECO:0000313" key="8">
    <source>
        <dbReference type="EMBL" id="MCG2613054.1"/>
    </source>
</evidence>
<evidence type="ECO:0000313" key="9">
    <source>
        <dbReference type="Proteomes" id="UP001165367"/>
    </source>
</evidence>
<keyword evidence="9" id="KW-1185">Reference proteome</keyword>
<sequence length="300" mass="32698">MPSPKSKTGALLSIILIVTIWGSASAVTKVAVESIPPYFFAFLRNGVAAICLIPYYLIHKKKMQLLQAGPPMKKVALMGLTGITFFYLFFNMALYYTTAAAGALIQGFIPISIILLSIIFLKERLRKVQIAGVVCSMAGVVLIGFVGEFYGARNAILGNTLMIFAVLAWGFYTIISKSLERYDAVQLTAISTTIGTLVLIPAVAIELWRTAEFPSVSFKAWLAVLYLGIFSSAICYILYNRVLKTLSGVQVGNFMNFDPVIGAAIAIIFLSEKVTVWQILGALLVLMGVALTSRRGRTKQ</sequence>
<evidence type="ECO:0000256" key="4">
    <source>
        <dbReference type="ARBA" id="ARBA00022989"/>
    </source>
</evidence>
<feature type="transmembrane region" description="Helical" evidence="6">
    <location>
        <begin position="220"/>
        <end position="239"/>
    </location>
</feature>
<gene>
    <name evidence="8" type="ORF">LZZ85_02145</name>
</gene>
<reference evidence="8" key="1">
    <citation type="submission" date="2022-01" db="EMBL/GenBank/DDBJ databases">
        <authorList>
            <person name="Jo J.-H."/>
            <person name="Im W.-T."/>
        </authorList>
    </citation>
    <scope>NUCLEOTIDE SEQUENCE</scope>
    <source>
        <strain evidence="8">NA20</strain>
    </source>
</reference>
<comment type="subcellular location">
    <subcellularLocation>
        <location evidence="1">Cell membrane</location>
        <topology evidence="1">Multi-pass membrane protein</topology>
    </subcellularLocation>
</comment>
<organism evidence="8 9">
    <name type="scientific">Terrimonas ginsenosidimutans</name>
    <dbReference type="NCBI Taxonomy" id="2908004"/>
    <lineage>
        <taxon>Bacteria</taxon>
        <taxon>Pseudomonadati</taxon>
        <taxon>Bacteroidota</taxon>
        <taxon>Chitinophagia</taxon>
        <taxon>Chitinophagales</taxon>
        <taxon>Chitinophagaceae</taxon>
        <taxon>Terrimonas</taxon>
    </lineage>
</organism>
<feature type="transmembrane region" description="Helical" evidence="6">
    <location>
        <begin position="36"/>
        <end position="57"/>
    </location>
</feature>
<dbReference type="SUPFAM" id="SSF103481">
    <property type="entry name" value="Multidrug resistance efflux transporter EmrE"/>
    <property type="match status" value="2"/>
</dbReference>
<feature type="transmembrane region" description="Helical" evidence="6">
    <location>
        <begin position="128"/>
        <end position="150"/>
    </location>
</feature>
<evidence type="ECO:0000256" key="2">
    <source>
        <dbReference type="ARBA" id="ARBA00022475"/>
    </source>
</evidence>
<feature type="transmembrane region" description="Helical" evidence="6">
    <location>
        <begin position="77"/>
        <end position="97"/>
    </location>
</feature>
<accession>A0ABS9KL66</accession>
<keyword evidence="2" id="KW-1003">Cell membrane</keyword>
<dbReference type="EMBL" id="JAKLTR010000001">
    <property type="protein sequence ID" value="MCG2613054.1"/>
    <property type="molecule type" value="Genomic_DNA"/>
</dbReference>
<dbReference type="PANTHER" id="PTHR32322">
    <property type="entry name" value="INNER MEMBRANE TRANSPORTER"/>
    <property type="match status" value="1"/>
</dbReference>
<keyword evidence="5 6" id="KW-0472">Membrane</keyword>
<feature type="transmembrane region" description="Helical" evidence="6">
    <location>
        <begin position="187"/>
        <end position="208"/>
    </location>
</feature>
<dbReference type="Proteomes" id="UP001165367">
    <property type="component" value="Unassembled WGS sequence"/>
</dbReference>
<feature type="transmembrane region" description="Helical" evidence="6">
    <location>
        <begin position="251"/>
        <end position="270"/>
    </location>
</feature>
<feature type="domain" description="EamA" evidence="7">
    <location>
        <begin position="10"/>
        <end position="144"/>
    </location>
</feature>
<proteinExistence type="predicted"/>
<dbReference type="PANTHER" id="PTHR32322:SF18">
    <property type="entry name" value="S-ADENOSYLMETHIONINE_S-ADENOSYLHOMOCYSTEINE TRANSPORTER"/>
    <property type="match status" value="1"/>
</dbReference>
<keyword evidence="3 6" id="KW-0812">Transmembrane</keyword>
<feature type="transmembrane region" description="Helical" evidence="6">
    <location>
        <begin position="156"/>
        <end position="175"/>
    </location>
</feature>
<feature type="transmembrane region" description="Helical" evidence="6">
    <location>
        <begin position="276"/>
        <end position="293"/>
    </location>
</feature>
<evidence type="ECO:0000256" key="5">
    <source>
        <dbReference type="ARBA" id="ARBA00023136"/>
    </source>
</evidence>
<protein>
    <submittedName>
        <fullName evidence="8">DMT family transporter</fullName>
    </submittedName>
</protein>
<feature type="domain" description="EamA" evidence="7">
    <location>
        <begin position="157"/>
        <end position="293"/>
    </location>
</feature>
<keyword evidence="4 6" id="KW-1133">Transmembrane helix</keyword>
<dbReference type="InterPro" id="IPR000620">
    <property type="entry name" value="EamA_dom"/>
</dbReference>
<name>A0ABS9KL66_9BACT</name>
<evidence type="ECO:0000256" key="3">
    <source>
        <dbReference type="ARBA" id="ARBA00022692"/>
    </source>
</evidence>
<dbReference type="InterPro" id="IPR037185">
    <property type="entry name" value="EmrE-like"/>
</dbReference>
<dbReference type="Pfam" id="PF00892">
    <property type="entry name" value="EamA"/>
    <property type="match status" value="2"/>
</dbReference>
<dbReference type="InterPro" id="IPR050638">
    <property type="entry name" value="AA-Vitamin_Transporters"/>
</dbReference>
<dbReference type="RefSeq" id="WP_237868279.1">
    <property type="nucleotide sequence ID" value="NZ_JAKLTR010000001.1"/>
</dbReference>
<evidence type="ECO:0000256" key="1">
    <source>
        <dbReference type="ARBA" id="ARBA00004651"/>
    </source>
</evidence>
<feature type="transmembrane region" description="Helical" evidence="6">
    <location>
        <begin position="103"/>
        <end position="121"/>
    </location>
</feature>
<comment type="caution">
    <text evidence="8">The sequence shown here is derived from an EMBL/GenBank/DDBJ whole genome shotgun (WGS) entry which is preliminary data.</text>
</comment>
<evidence type="ECO:0000259" key="7">
    <source>
        <dbReference type="Pfam" id="PF00892"/>
    </source>
</evidence>
<evidence type="ECO:0000256" key="6">
    <source>
        <dbReference type="SAM" id="Phobius"/>
    </source>
</evidence>